<dbReference type="RefSeq" id="XP_037169796.1">
    <property type="nucleotide sequence ID" value="XM_037303149.1"/>
</dbReference>
<reference evidence="1 2" key="1">
    <citation type="journal article" date="2020" name="Genomics">
        <title>Complete, high-quality genomes from long-read metagenomic sequencing of two wolf lichen thalli reveals enigmatic genome architecture.</title>
        <authorList>
            <person name="McKenzie S.K."/>
            <person name="Walston R.F."/>
            <person name="Allen J.L."/>
        </authorList>
    </citation>
    <scope>NUCLEOTIDE SEQUENCE [LARGE SCALE GENOMIC DNA]</scope>
    <source>
        <strain evidence="1">WasteWater2</strain>
    </source>
</reference>
<evidence type="ECO:0000313" key="1">
    <source>
        <dbReference type="EMBL" id="KAF6240537.1"/>
    </source>
</evidence>
<dbReference type="EMBL" id="JACCJC010000003">
    <property type="protein sequence ID" value="KAF6240537.1"/>
    <property type="molecule type" value="Genomic_DNA"/>
</dbReference>
<dbReference type="GeneID" id="59282881"/>
<sequence>MGKDEFEGKTEWCNLKLGFGQLADPEGIFMKCKNSDISQGWMVNAYVAPTRHADVIRICPPFPSYAAEKMGPDASKVDPQ</sequence>
<dbReference type="AlphaFoldDB" id="A0A8H6G4V5"/>
<gene>
    <name evidence="1" type="ORF">HO173_001205</name>
</gene>
<protein>
    <submittedName>
        <fullName evidence="1">Uncharacterized protein</fullName>
    </submittedName>
</protein>
<comment type="caution">
    <text evidence="1">The sequence shown here is derived from an EMBL/GenBank/DDBJ whole genome shotgun (WGS) entry which is preliminary data.</text>
</comment>
<organism evidence="1 2">
    <name type="scientific">Letharia columbiana</name>
    <dbReference type="NCBI Taxonomy" id="112416"/>
    <lineage>
        <taxon>Eukaryota</taxon>
        <taxon>Fungi</taxon>
        <taxon>Dikarya</taxon>
        <taxon>Ascomycota</taxon>
        <taxon>Pezizomycotina</taxon>
        <taxon>Lecanoromycetes</taxon>
        <taxon>OSLEUM clade</taxon>
        <taxon>Lecanoromycetidae</taxon>
        <taxon>Lecanorales</taxon>
        <taxon>Lecanorineae</taxon>
        <taxon>Parmeliaceae</taxon>
        <taxon>Letharia</taxon>
    </lineage>
</organism>
<accession>A0A8H6G4V5</accession>
<evidence type="ECO:0000313" key="2">
    <source>
        <dbReference type="Proteomes" id="UP000578531"/>
    </source>
</evidence>
<keyword evidence="2" id="KW-1185">Reference proteome</keyword>
<name>A0A8H6G4V5_9LECA</name>
<proteinExistence type="predicted"/>
<dbReference type="Proteomes" id="UP000578531">
    <property type="component" value="Unassembled WGS sequence"/>
</dbReference>